<proteinExistence type="inferred from homology"/>
<comment type="caution">
    <text evidence="8">The sequence shown here is derived from an EMBL/GenBank/DDBJ whole genome shotgun (WGS) entry which is preliminary data.</text>
</comment>
<organism evidence="8 9">
    <name type="scientific">Polysphondylium violaceum</name>
    <dbReference type="NCBI Taxonomy" id="133409"/>
    <lineage>
        <taxon>Eukaryota</taxon>
        <taxon>Amoebozoa</taxon>
        <taxon>Evosea</taxon>
        <taxon>Eumycetozoa</taxon>
        <taxon>Dictyostelia</taxon>
        <taxon>Dictyosteliales</taxon>
        <taxon>Dictyosteliaceae</taxon>
        <taxon>Polysphondylium</taxon>
    </lineage>
</organism>
<evidence type="ECO:0000256" key="1">
    <source>
        <dbReference type="ARBA" id="ARBA00004141"/>
    </source>
</evidence>
<dbReference type="GO" id="GO:0015095">
    <property type="term" value="F:magnesium ion transmembrane transporter activity"/>
    <property type="evidence" value="ECO:0007669"/>
    <property type="project" value="InterPro"/>
</dbReference>
<reference evidence="8" key="1">
    <citation type="submission" date="2020-01" db="EMBL/GenBank/DDBJ databases">
        <title>Development of genomics and gene disruption for Polysphondylium violaceum indicates a role for the polyketide synthase stlB in stalk morphogenesis.</title>
        <authorList>
            <person name="Narita B."/>
            <person name="Kawabe Y."/>
            <person name="Kin K."/>
            <person name="Saito T."/>
            <person name="Gibbs R."/>
            <person name="Kuspa A."/>
            <person name="Muzny D."/>
            <person name="Queller D."/>
            <person name="Richards S."/>
            <person name="Strassman J."/>
            <person name="Sucgang R."/>
            <person name="Worley K."/>
            <person name="Schaap P."/>
        </authorList>
    </citation>
    <scope>NUCLEOTIDE SEQUENCE</scope>
    <source>
        <strain evidence="8">QSvi11</strain>
    </source>
</reference>
<evidence type="ECO:0000313" key="8">
    <source>
        <dbReference type="EMBL" id="KAF2073729.1"/>
    </source>
</evidence>
<keyword evidence="5 7" id="KW-0472">Membrane</keyword>
<dbReference type="InterPro" id="IPR045863">
    <property type="entry name" value="CorA_TM1_TM2"/>
</dbReference>
<comment type="similarity">
    <text evidence="2">Belongs to the CorA metal ion transporter (MIT) (TC 1.A.35) family.</text>
</comment>
<dbReference type="InterPro" id="IPR044089">
    <property type="entry name" value="Alr1-like"/>
</dbReference>
<comment type="subcellular location">
    <subcellularLocation>
        <location evidence="1">Membrane</location>
        <topology evidence="1">Multi-pass membrane protein</topology>
    </subcellularLocation>
</comment>
<dbReference type="InterPro" id="IPR045861">
    <property type="entry name" value="CorA_cytoplasmic_dom"/>
</dbReference>
<evidence type="ECO:0000256" key="4">
    <source>
        <dbReference type="ARBA" id="ARBA00022989"/>
    </source>
</evidence>
<feature type="region of interest" description="Disordered" evidence="6">
    <location>
        <begin position="143"/>
        <end position="162"/>
    </location>
</feature>
<evidence type="ECO:0000256" key="6">
    <source>
        <dbReference type="SAM" id="MobiDB-lite"/>
    </source>
</evidence>
<evidence type="ECO:0000313" key="9">
    <source>
        <dbReference type="Proteomes" id="UP000695562"/>
    </source>
</evidence>
<evidence type="ECO:0000256" key="5">
    <source>
        <dbReference type="ARBA" id="ARBA00023136"/>
    </source>
</evidence>
<keyword evidence="9" id="KW-1185">Reference proteome</keyword>
<dbReference type="Gene3D" id="1.20.58.340">
    <property type="entry name" value="Magnesium transport protein CorA, transmembrane region"/>
    <property type="match status" value="2"/>
</dbReference>
<dbReference type="Proteomes" id="UP000695562">
    <property type="component" value="Unassembled WGS sequence"/>
</dbReference>
<name>A0A8J4PVX7_9MYCE</name>
<feature type="compositionally biased region" description="Low complexity" evidence="6">
    <location>
        <begin position="249"/>
        <end position="260"/>
    </location>
</feature>
<feature type="region of interest" description="Disordered" evidence="6">
    <location>
        <begin position="1"/>
        <end position="20"/>
    </location>
</feature>
<dbReference type="PANTHER" id="PTHR21535:SF89">
    <property type="entry name" value="MAGNESIUM TRANSPORTER"/>
    <property type="match status" value="1"/>
</dbReference>
<dbReference type="PANTHER" id="PTHR21535">
    <property type="entry name" value="MAGNESIUM AND COBALT TRANSPORT PROTEIN/MITOCHONDRIAL IMPORT INNER MEMBRANE TRANSLOCASE SUBUNIT TIM8"/>
    <property type="match status" value="1"/>
</dbReference>
<dbReference type="GO" id="GO:0016020">
    <property type="term" value="C:membrane"/>
    <property type="evidence" value="ECO:0007669"/>
    <property type="project" value="UniProtKB-SubCell"/>
</dbReference>
<gene>
    <name evidence="8" type="ORF">CYY_004962</name>
</gene>
<feature type="region of interest" description="Disordered" evidence="6">
    <location>
        <begin position="221"/>
        <end position="305"/>
    </location>
</feature>
<dbReference type="GO" id="GO:0010961">
    <property type="term" value="P:intracellular magnesium ion homeostasis"/>
    <property type="evidence" value="ECO:0007669"/>
    <property type="project" value="TreeGrafter"/>
</dbReference>
<dbReference type="SUPFAM" id="SSF143865">
    <property type="entry name" value="CorA soluble domain-like"/>
    <property type="match status" value="1"/>
</dbReference>
<dbReference type="SUPFAM" id="SSF144083">
    <property type="entry name" value="Magnesium transport protein CorA, transmembrane region"/>
    <property type="match status" value="1"/>
</dbReference>
<dbReference type="AlphaFoldDB" id="A0A8J4PVX7"/>
<feature type="compositionally biased region" description="Low complexity" evidence="6">
    <location>
        <begin position="143"/>
        <end position="161"/>
    </location>
</feature>
<evidence type="ECO:0008006" key="10">
    <source>
        <dbReference type="Google" id="ProtNLM"/>
    </source>
</evidence>
<evidence type="ECO:0000256" key="3">
    <source>
        <dbReference type="ARBA" id="ARBA00022692"/>
    </source>
</evidence>
<feature type="compositionally biased region" description="Low complexity" evidence="6">
    <location>
        <begin position="289"/>
        <end position="303"/>
    </location>
</feature>
<evidence type="ECO:0000256" key="2">
    <source>
        <dbReference type="ARBA" id="ARBA00009765"/>
    </source>
</evidence>
<dbReference type="Gene3D" id="3.30.460.20">
    <property type="entry name" value="CorA soluble domain-like"/>
    <property type="match status" value="1"/>
</dbReference>
<keyword evidence="3 7" id="KW-0812">Transmembrane</keyword>
<feature type="compositionally biased region" description="Polar residues" evidence="6">
    <location>
        <begin position="221"/>
        <end position="231"/>
    </location>
</feature>
<feature type="compositionally biased region" description="Low complexity" evidence="6">
    <location>
        <begin position="1"/>
        <end position="15"/>
    </location>
</feature>
<evidence type="ECO:0000256" key="7">
    <source>
        <dbReference type="SAM" id="Phobius"/>
    </source>
</evidence>
<feature type="transmembrane region" description="Helical" evidence="7">
    <location>
        <begin position="582"/>
        <end position="603"/>
    </location>
</feature>
<feature type="compositionally biased region" description="Polar residues" evidence="6">
    <location>
        <begin position="261"/>
        <end position="286"/>
    </location>
</feature>
<keyword evidence="4 7" id="KW-1133">Transmembrane helix</keyword>
<dbReference type="CDD" id="cd12829">
    <property type="entry name" value="Alr1p-like"/>
    <property type="match status" value="1"/>
</dbReference>
<sequence length="609" mass="68560">MKNNNNNNNNNKNGNTQKGSDDCIGIEIEILDPTTNTSSNSNSNSNSSSIKSPSSTNSLNSTGTTNSSSSGEPLIGDSSSSVFTATSGIDSYDISQFPRRDNIDKISMLNSNLKNGCNSAILSNNHHQPKSIHHDVSFQNIQSSLYSSPSSPPLGSHPGSLNNTIDNSNNLVVRNIKIINNQDDVYHQYSLSEFMDFSKELLESRKESIKGNLSSYDLQSYETSSNHLHTSTPKERKRLSSHQYCSPINTSTSNLKNSTNQFHYNSHYQQNANHHYGNNNHTNQPGYFSPYSHRSSSSSTSPSGAKEDKEKVYWIDLENLSEEEILNICILYSIHHLTFEDITTNDSSEKCEEFSNYTFISTTETTYHSSELVQSSIFMVCFNTYILVFHQNPLESFDHVRDSFRYLEDAGIPSTCWVISSFFDAFNELYSFYIDNLMGEVNVLDEFTLNGEVAQHELYVRLGKATRKSTNLLSWIFIKSDILSALIRQSKTKESMIFLSNIKDRTIRLKLKIKLAEELLSNINSTYISRVSLVLNEESHLLNISMRKFSSMTLIFMPLNLIAALMGMNVLIPGFVGDNDNYHGFIGIITVMMCIGCGLAMFFKKLDWL</sequence>
<dbReference type="Pfam" id="PF01544">
    <property type="entry name" value="CorA"/>
    <property type="match status" value="1"/>
</dbReference>
<feature type="compositionally biased region" description="Low complexity" evidence="6">
    <location>
        <begin position="34"/>
        <end position="70"/>
    </location>
</feature>
<protein>
    <recommendedName>
        <fullName evidence="10">CorA family magnesium ion transporterr</fullName>
    </recommendedName>
</protein>
<accession>A0A8J4PVX7</accession>
<feature type="region of interest" description="Disordered" evidence="6">
    <location>
        <begin position="33"/>
        <end position="79"/>
    </location>
</feature>
<dbReference type="EMBL" id="AJWJ01000186">
    <property type="protein sequence ID" value="KAF2073729.1"/>
    <property type="molecule type" value="Genomic_DNA"/>
</dbReference>
<dbReference type="OrthoDB" id="18755at2759"/>
<feature type="transmembrane region" description="Helical" evidence="7">
    <location>
        <begin position="554"/>
        <end position="576"/>
    </location>
</feature>
<dbReference type="InterPro" id="IPR002523">
    <property type="entry name" value="MgTranspt_CorA/ZnTranspt_ZntB"/>
</dbReference>